<gene>
    <name evidence="4" type="ORF">B0A48_11407</name>
</gene>
<evidence type="ECO:0000256" key="1">
    <source>
        <dbReference type="ARBA" id="ARBA00023002"/>
    </source>
</evidence>
<comment type="similarity">
    <text evidence="2">Belongs to the NAD(P)-dependent epimerase/dehydratase family. Dihydroflavonol-4-reductase subfamily.</text>
</comment>
<dbReference type="Proteomes" id="UP000192596">
    <property type="component" value="Unassembled WGS sequence"/>
</dbReference>
<dbReference type="InterPro" id="IPR001509">
    <property type="entry name" value="Epimerase_deHydtase"/>
</dbReference>
<dbReference type="STRING" id="1507870.A0A1V8SWA0"/>
<proteinExistence type="inferred from homology"/>
<evidence type="ECO:0000313" key="4">
    <source>
        <dbReference type="EMBL" id="OQO03152.1"/>
    </source>
</evidence>
<dbReference type="SUPFAM" id="SSF51735">
    <property type="entry name" value="NAD(P)-binding Rossmann-fold domains"/>
    <property type="match status" value="1"/>
</dbReference>
<evidence type="ECO:0000259" key="3">
    <source>
        <dbReference type="Pfam" id="PF01370"/>
    </source>
</evidence>
<dbReference type="InterPro" id="IPR036291">
    <property type="entry name" value="NAD(P)-bd_dom_sf"/>
</dbReference>
<dbReference type="GO" id="GO:0016616">
    <property type="term" value="F:oxidoreductase activity, acting on the CH-OH group of donors, NAD or NADP as acceptor"/>
    <property type="evidence" value="ECO:0007669"/>
    <property type="project" value="TreeGrafter"/>
</dbReference>
<dbReference type="OrthoDB" id="2735536at2759"/>
<dbReference type="EMBL" id="NAJO01000025">
    <property type="protein sequence ID" value="OQO03152.1"/>
    <property type="molecule type" value="Genomic_DNA"/>
</dbReference>
<protein>
    <recommendedName>
        <fullName evidence="3">NAD-dependent epimerase/dehydratase domain-containing protein</fullName>
    </recommendedName>
</protein>
<dbReference type="Gene3D" id="3.40.50.720">
    <property type="entry name" value="NAD(P)-binding Rossmann-like Domain"/>
    <property type="match status" value="1"/>
</dbReference>
<dbReference type="PANTHER" id="PTHR10366:SF564">
    <property type="entry name" value="STEROL-4-ALPHA-CARBOXYLATE 3-DEHYDROGENASE, DECARBOXYLATING"/>
    <property type="match status" value="1"/>
</dbReference>
<organism evidence="4 5">
    <name type="scientific">Cryoendolithus antarcticus</name>
    <dbReference type="NCBI Taxonomy" id="1507870"/>
    <lineage>
        <taxon>Eukaryota</taxon>
        <taxon>Fungi</taxon>
        <taxon>Dikarya</taxon>
        <taxon>Ascomycota</taxon>
        <taxon>Pezizomycotina</taxon>
        <taxon>Dothideomycetes</taxon>
        <taxon>Dothideomycetidae</taxon>
        <taxon>Cladosporiales</taxon>
        <taxon>Cladosporiaceae</taxon>
        <taxon>Cryoendolithus</taxon>
    </lineage>
</organism>
<dbReference type="Pfam" id="PF01370">
    <property type="entry name" value="Epimerase"/>
    <property type="match status" value="1"/>
</dbReference>
<dbReference type="InParanoid" id="A0A1V8SWA0"/>
<evidence type="ECO:0000313" key="5">
    <source>
        <dbReference type="Proteomes" id="UP000192596"/>
    </source>
</evidence>
<sequence length="343" mass="36687">MSPQLVLITGATGHIGFRVLVLALKAGYQVRASVRTEAQIKKLSNTASVKKYPGKVDFVIVKDITVPNAYREALEGVTDVIHVASPIPSAESVANGEKPSWTKVFYDPALKGTLSLLESAKQTSSVRRVIITSSVIVTGNGDGKLVDPYSVSEAPPLEAAEQIEDVFQAYAVSKIMSHQAATDFVKQNKVSFDLVRVLPGYTQGENELAENLKDLAAGSNGALLATLTGELDPNKKLMGQVLLEDVAKAHVLALDPKIEPHLTNFAIVGNNGAGIPWDELAETAERLYPEQVKAGVLKPVKGQQDLSWPVDVSSSEKALGFKFAGGEEMVKSLVGQYLALAVR</sequence>
<accession>A0A1V8SWA0</accession>
<keyword evidence="1" id="KW-0560">Oxidoreductase</keyword>
<dbReference type="InterPro" id="IPR050425">
    <property type="entry name" value="NAD(P)_dehydrat-like"/>
</dbReference>
<dbReference type="PANTHER" id="PTHR10366">
    <property type="entry name" value="NAD DEPENDENT EPIMERASE/DEHYDRATASE"/>
    <property type="match status" value="1"/>
</dbReference>
<feature type="domain" description="NAD-dependent epimerase/dehydratase" evidence="3">
    <location>
        <begin position="6"/>
        <end position="256"/>
    </location>
</feature>
<keyword evidence="5" id="KW-1185">Reference proteome</keyword>
<dbReference type="AlphaFoldDB" id="A0A1V8SWA0"/>
<reference evidence="5" key="1">
    <citation type="submission" date="2017-03" db="EMBL/GenBank/DDBJ databases">
        <title>Genomes of endolithic fungi from Antarctica.</title>
        <authorList>
            <person name="Coleine C."/>
            <person name="Masonjones S."/>
            <person name="Stajich J.E."/>
        </authorList>
    </citation>
    <scope>NUCLEOTIDE SEQUENCE [LARGE SCALE GENOMIC DNA]</scope>
    <source>
        <strain evidence="5">CCFEE 5527</strain>
    </source>
</reference>
<comment type="caution">
    <text evidence="4">The sequence shown here is derived from an EMBL/GenBank/DDBJ whole genome shotgun (WGS) entry which is preliminary data.</text>
</comment>
<evidence type="ECO:0000256" key="2">
    <source>
        <dbReference type="ARBA" id="ARBA00023445"/>
    </source>
</evidence>
<name>A0A1V8SWA0_9PEZI</name>